<dbReference type="EMBL" id="MPUK01000002">
    <property type="protein sequence ID" value="ONH69220.1"/>
    <property type="molecule type" value="Genomic_DNA"/>
</dbReference>
<keyword evidence="1" id="KW-0812">Transmembrane</keyword>
<accession>A0A1V2LBM5</accession>
<feature type="transmembrane region" description="Helical" evidence="1">
    <location>
        <begin position="153"/>
        <end position="173"/>
    </location>
</feature>
<keyword evidence="3" id="KW-1185">Reference proteome</keyword>
<keyword evidence="1" id="KW-0472">Membrane</keyword>
<evidence type="ECO:0000313" key="3">
    <source>
        <dbReference type="Proteomes" id="UP000189513"/>
    </source>
</evidence>
<proteinExistence type="predicted"/>
<organism evidence="2 3">
    <name type="scientific">Cyberlindnera fabianii</name>
    <name type="common">Yeast</name>
    <name type="synonym">Hansenula fabianii</name>
    <dbReference type="NCBI Taxonomy" id="36022"/>
    <lineage>
        <taxon>Eukaryota</taxon>
        <taxon>Fungi</taxon>
        <taxon>Dikarya</taxon>
        <taxon>Ascomycota</taxon>
        <taxon>Saccharomycotina</taxon>
        <taxon>Saccharomycetes</taxon>
        <taxon>Phaffomycetales</taxon>
        <taxon>Phaffomycetaceae</taxon>
        <taxon>Cyberlindnera</taxon>
    </lineage>
</organism>
<feature type="transmembrane region" description="Helical" evidence="1">
    <location>
        <begin position="109"/>
        <end position="128"/>
    </location>
</feature>
<dbReference type="Proteomes" id="UP000189513">
    <property type="component" value="Unassembled WGS sequence"/>
</dbReference>
<dbReference type="VEuPathDB" id="FungiDB:BON22_1199"/>
<dbReference type="PANTHER" id="PTHR38646">
    <property type="entry name" value="YALI0F00814P"/>
    <property type="match status" value="1"/>
</dbReference>
<evidence type="ECO:0000256" key="1">
    <source>
        <dbReference type="SAM" id="Phobius"/>
    </source>
</evidence>
<reference evidence="3" key="1">
    <citation type="journal article" date="2017" name="Genome Announc.">
        <title>Genome sequences of Cyberlindnera fabianii 65, Pichia kudriavzevii 129, and Saccharomyces cerevisiae 131 isolated from fermented masau fruits in Zimbabwe.</title>
        <authorList>
            <person name="van Rijswijck I.M.H."/>
            <person name="Derks M.F.L."/>
            <person name="Abee T."/>
            <person name="de Ridder D."/>
            <person name="Smid E.J."/>
        </authorList>
    </citation>
    <scope>NUCLEOTIDE SEQUENCE [LARGE SCALE GENOMIC DNA]</scope>
    <source>
        <strain evidence="3">65</strain>
    </source>
</reference>
<protein>
    <submittedName>
        <fullName evidence="2">Uncharacterized protein</fullName>
    </submittedName>
</protein>
<gene>
    <name evidence="2" type="ORF">BON22_1199</name>
</gene>
<dbReference type="PANTHER" id="PTHR38646:SF1">
    <property type="entry name" value="DUF202 DOMAIN-CONTAINING PROTEIN"/>
    <property type="match status" value="1"/>
</dbReference>
<evidence type="ECO:0000313" key="2">
    <source>
        <dbReference type="EMBL" id="ONH69220.1"/>
    </source>
</evidence>
<sequence>MAFLKPGDMSRIANPLCGASSRSKCTERTIHHYVRSSLPCGHYTTNNWHIMNEVEPPSRRSSVFRSFKDSQKLDIRAYQRTYEGAYTRASIAILTSLGLMVTKLFSYEFLPIATVFTVYGCSIFIISVTRMNDMVDYYEPTNETLYYKTSGNIVIRITLVSVLSYIAMLILILRM</sequence>
<name>A0A1V2LBM5_CYBFA</name>
<dbReference type="AlphaFoldDB" id="A0A1V2LBM5"/>
<keyword evidence="1" id="KW-1133">Transmembrane helix</keyword>
<comment type="caution">
    <text evidence="2">The sequence shown here is derived from an EMBL/GenBank/DDBJ whole genome shotgun (WGS) entry which is preliminary data.</text>
</comment>